<reference evidence="3" key="1">
    <citation type="submission" date="2020-10" db="EMBL/GenBank/DDBJ databases">
        <authorList>
            <person name="Gilroy R."/>
        </authorList>
    </citation>
    <scope>NUCLEOTIDE SEQUENCE</scope>
    <source>
        <strain evidence="3">ChiGjej1B1-2707</strain>
    </source>
</reference>
<dbReference type="Gene3D" id="1.10.287.1490">
    <property type="match status" value="1"/>
</dbReference>
<feature type="coiled-coil region" evidence="1">
    <location>
        <begin position="96"/>
        <end position="147"/>
    </location>
</feature>
<reference evidence="3" key="2">
    <citation type="journal article" date="2021" name="PeerJ">
        <title>Extensive microbial diversity within the chicken gut microbiome revealed by metagenomics and culture.</title>
        <authorList>
            <person name="Gilroy R."/>
            <person name="Ravi A."/>
            <person name="Getino M."/>
            <person name="Pursley I."/>
            <person name="Horton D.L."/>
            <person name="Alikhan N.F."/>
            <person name="Baker D."/>
            <person name="Gharbi K."/>
            <person name="Hall N."/>
            <person name="Watson M."/>
            <person name="Adriaenssens E.M."/>
            <person name="Foster-Nyarko E."/>
            <person name="Jarju S."/>
            <person name="Secka A."/>
            <person name="Antonio M."/>
            <person name="Oren A."/>
            <person name="Chaudhuri R.R."/>
            <person name="La Ragione R."/>
            <person name="Hildebrand F."/>
            <person name="Pallen M.J."/>
        </authorList>
    </citation>
    <scope>NUCLEOTIDE SEQUENCE</scope>
    <source>
        <strain evidence="3">ChiGjej1B1-2707</strain>
    </source>
</reference>
<evidence type="ECO:0000313" key="4">
    <source>
        <dbReference type="Proteomes" id="UP000824261"/>
    </source>
</evidence>
<gene>
    <name evidence="3" type="ORF">IAA69_07450</name>
</gene>
<dbReference type="InterPro" id="IPR056003">
    <property type="entry name" value="CT398_CC_hairpin"/>
</dbReference>
<protein>
    <recommendedName>
        <fullName evidence="2">CT398-like coiled coil hairpin domain-containing protein</fullName>
    </recommendedName>
</protein>
<evidence type="ECO:0000259" key="2">
    <source>
        <dbReference type="Pfam" id="PF24481"/>
    </source>
</evidence>
<keyword evidence="1" id="KW-0175">Coiled coil</keyword>
<organism evidence="3 4">
    <name type="scientific">Candidatus Aveggerthella stercoripullorum</name>
    <dbReference type="NCBI Taxonomy" id="2840688"/>
    <lineage>
        <taxon>Bacteria</taxon>
        <taxon>Bacillati</taxon>
        <taxon>Actinomycetota</taxon>
        <taxon>Coriobacteriia</taxon>
        <taxon>Eggerthellales</taxon>
        <taxon>Eggerthellaceae</taxon>
        <taxon>Eggerthellaceae incertae sedis</taxon>
        <taxon>Candidatus Aveggerthella</taxon>
    </lineage>
</organism>
<dbReference type="Pfam" id="PF24481">
    <property type="entry name" value="CT398_CC"/>
    <property type="match status" value="1"/>
</dbReference>
<dbReference type="EMBL" id="DVGB01000089">
    <property type="protein sequence ID" value="HIR02076.1"/>
    <property type="molecule type" value="Genomic_DNA"/>
</dbReference>
<comment type="caution">
    <text evidence="3">The sequence shown here is derived from an EMBL/GenBank/DDBJ whole genome shotgun (WGS) entry which is preliminary data.</text>
</comment>
<name>A0A9D1A1C2_9ACTN</name>
<sequence>MPLSIEDVQPLLVLQQIDLEIRQKQKQLDALPQRAQIAEARRKRAQIQEKGEQVSALRANVERELEHQRFEDAQLAEKQEQTQEKIASESGDYRAVEALTQELEGFAQRRTALAEKIGGLKTRKAQVDQVAAQVDAALAAINAQEQKAVESFQQEGGALTEAIARAQAAREDLAGKVDADILARYEKTAQRLAGVGIARLEGQRCTACRNTIEDNRMPQIRREAPLSTCPHCGRLLVVG</sequence>
<accession>A0A9D1A1C2</accession>
<feature type="domain" description="CT398-like coiled coil hairpin" evidence="2">
    <location>
        <begin position="14"/>
        <end position="191"/>
    </location>
</feature>
<evidence type="ECO:0000313" key="3">
    <source>
        <dbReference type="EMBL" id="HIR02076.1"/>
    </source>
</evidence>
<evidence type="ECO:0000256" key="1">
    <source>
        <dbReference type="SAM" id="Coils"/>
    </source>
</evidence>
<proteinExistence type="predicted"/>
<dbReference type="Proteomes" id="UP000824261">
    <property type="component" value="Unassembled WGS sequence"/>
</dbReference>
<dbReference type="AlphaFoldDB" id="A0A9D1A1C2"/>